<sequence>MESSDEESDLDAEVDLAELRKDPPYVCSLLKKIPSNDKSNDSKLKNVRSVYPGAGDGLLDFLVQQKLKDRDVSLYPRCNAVFDVEVAEISEKERMKKGLDHKEEHAHQKQHIRRMEGQSSEGPQKGTIALINRSQAISVQWIRNC</sequence>
<comment type="caution">
    <text evidence="2">The sequence shown here is derived from an EMBL/GenBank/DDBJ whole genome shotgun (WGS) entry which is preliminary data.</text>
</comment>
<dbReference type="AlphaFoldDB" id="A0A444YU57"/>
<name>A0A444YU57_ARAHY</name>
<evidence type="ECO:0000256" key="1">
    <source>
        <dbReference type="SAM" id="MobiDB-lite"/>
    </source>
</evidence>
<evidence type="ECO:0000313" key="2">
    <source>
        <dbReference type="EMBL" id="RYR05446.1"/>
    </source>
</evidence>
<accession>A0A444YU57</accession>
<organism evidence="2 3">
    <name type="scientific">Arachis hypogaea</name>
    <name type="common">Peanut</name>
    <dbReference type="NCBI Taxonomy" id="3818"/>
    <lineage>
        <taxon>Eukaryota</taxon>
        <taxon>Viridiplantae</taxon>
        <taxon>Streptophyta</taxon>
        <taxon>Embryophyta</taxon>
        <taxon>Tracheophyta</taxon>
        <taxon>Spermatophyta</taxon>
        <taxon>Magnoliopsida</taxon>
        <taxon>eudicotyledons</taxon>
        <taxon>Gunneridae</taxon>
        <taxon>Pentapetalae</taxon>
        <taxon>rosids</taxon>
        <taxon>fabids</taxon>
        <taxon>Fabales</taxon>
        <taxon>Fabaceae</taxon>
        <taxon>Papilionoideae</taxon>
        <taxon>50 kb inversion clade</taxon>
        <taxon>dalbergioids sensu lato</taxon>
        <taxon>Dalbergieae</taxon>
        <taxon>Pterocarpus clade</taxon>
        <taxon>Arachis</taxon>
    </lineage>
</organism>
<feature type="compositionally biased region" description="Basic and acidic residues" evidence="1">
    <location>
        <begin position="95"/>
        <end position="107"/>
    </location>
</feature>
<keyword evidence="3" id="KW-1185">Reference proteome</keyword>
<dbReference type="EMBL" id="SDMP01000016">
    <property type="protein sequence ID" value="RYR05446.1"/>
    <property type="molecule type" value="Genomic_DNA"/>
</dbReference>
<feature type="region of interest" description="Disordered" evidence="1">
    <location>
        <begin position="95"/>
        <end position="124"/>
    </location>
</feature>
<proteinExistence type="predicted"/>
<dbReference type="Proteomes" id="UP000289738">
    <property type="component" value="Chromosome B06"/>
</dbReference>
<gene>
    <name evidence="2" type="ORF">Ahy_B06g085316</name>
</gene>
<reference evidence="2 3" key="1">
    <citation type="submission" date="2019-01" db="EMBL/GenBank/DDBJ databases">
        <title>Sequencing of cultivated peanut Arachis hypogaea provides insights into genome evolution and oil improvement.</title>
        <authorList>
            <person name="Chen X."/>
        </authorList>
    </citation>
    <scope>NUCLEOTIDE SEQUENCE [LARGE SCALE GENOMIC DNA]</scope>
    <source>
        <strain evidence="3">cv. Fuhuasheng</strain>
        <tissue evidence="2">Leaves</tissue>
    </source>
</reference>
<protein>
    <submittedName>
        <fullName evidence="2">Uncharacterized protein</fullName>
    </submittedName>
</protein>
<evidence type="ECO:0000313" key="3">
    <source>
        <dbReference type="Proteomes" id="UP000289738"/>
    </source>
</evidence>